<comment type="catalytic activity">
    <reaction evidence="1">
        <text>(4aS,6R)-4a-hydroxy-L-erythro-5,6,7,8-tetrahydrobiopterin = (6R)-L-erythro-6,7-dihydrobiopterin + H2O</text>
        <dbReference type="Rhea" id="RHEA:11920"/>
        <dbReference type="ChEBI" id="CHEBI:15377"/>
        <dbReference type="ChEBI" id="CHEBI:15642"/>
        <dbReference type="ChEBI" id="CHEBI:43120"/>
        <dbReference type="EC" id="4.2.1.96"/>
    </reaction>
</comment>
<dbReference type="AlphaFoldDB" id="A0A839DYE6"/>
<dbReference type="Gene3D" id="3.30.1360.20">
    <property type="entry name" value="Transcriptional coactivator/pterin dehydratase"/>
    <property type="match status" value="1"/>
</dbReference>
<dbReference type="Gene3D" id="1.10.490.110">
    <property type="entry name" value="Uncharacterized conserved protein DUF2267"/>
    <property type="match status" value="1"/>
</dbReference>
<evidence type="ECO:0000256" key="1">
    <source>
        <dbReference type="ARBA" id="ARBA00001554"/>
    </source>
</evidence>
<evidence type="ECO:0000256" key="5">
    <source>
        <dbReference type="ARBA" id="ARBA00023239"/>
    </source>
</evidence>
<keyword evidence="5" id="KW-0456">Lyase</keyword>
<evidence type="ECO:0000256" key="2">
    <source>
        <dbReference type="ARBA" id="ARBA00006472"/>
    </source>
</evidence>
<gene>
    <name evidence="6" type="ORF">FHX42_003256</name>
</gene>
<evidence type="ECO:0000256" key="3">
    <source>
        <dbReference type="ARBA" id="ARBA00013252"/>
    </source>
</evidence>
<protein>
    <recommendedName>
        <fullName evidence="4">Putative pterin-4-alpha-carbinolamine dehydratase</fullName>
        <ecNumber evidence="3">4.2.1.96</ecNumber>
    </recommendedName>
</protein>
<dbReference type="SUPFAM" id="SSF55248">
    <property type="entry name" value="PCD-like"/>
    <property type="match status" value="1"/>
</dbReference>
<dbReference type="InterPro" id="IPR036428">
    <property type="entry name" value="PCD_sf"/>
</dbReference>
<accession>A0A839DYE6</accession>
<dbReference type="InterPro" id="IPR001533">
    <property type="entry name" value="Pterin_deHydtase"/>
</dbReference>
<organism evidence="6 7">
    <name type="scientific">Halosaccharopolyspora lacisalsi</name>
    <dbReference type="NCBI Taxonomy" id="1000566"/>
    <lineage>
        <taxon>Bacteria</taxon>
        <taxon>Bacillati</taxon>
        <taxon>Actinomycetota</taxon>
        <taxon>Actinomycetes</taxon>
        <taxon>Pseudonocardiales</taxon>
        <taxon>Pseudonocardiaceae</taxon>
        <taxon>Halosaccharopolyspora</taxon>
    </lineage>
</organism>
<dbReference type="Pfam" id="PF01329">
    <property type="entry name" value="Pterin_4a"/>
    <property type="match status" value="1"/>
</dbReference>
<dbReference type="GO" id="GO:0006729">
    <property type="term" value="P:tetrahydrobiopterin biosynthetic process"/>
    <property type="evidence" value="ECO:0007669"/>
    <property type="project" value="InterPro"/>
</dbReference>
<evidence type="ECO:0000313" key="6">
    <source>
        <dbReference type="EMBL" id="MBA8825890.1"/>
    </source>
</evidence>
<comment type="caution">
    <text evidence="6">The sequence shown here is derived from an EMBL/GenBank/DDBJ whole genome shotgun (WGS) entry which is preliminary data.</text>
</comment>
<dbReference type="Pfam" id="PF10025">
    <property type="entry name" value="DUF2267"/>
    <property type="match status" value="1"/>
</dbReference>
<name>A0A839DYE6_9PSEU</name>
<evidence type="ECO:0000256" key="4">
    <source>
        <dbReference type="ARBA" id="ARBA00021735"/>
    </source>
</evidence>
<dbReference type="InterPro" id="IPR018727">
    <property type="entry name" value="DUF2267"/>
</dbReference>
<proteinExistence type="inferred from homology"/>
<keyword evidence="7" id="KW-1185">Reference proteome</keyword>
<dbReference type="EMBL" id="JACGWZ010000004">
    <property type="protein sequence ID" value="MBA8825890.1"/>
    <property type="molecule type" value="Genomic_DNA"/>
</dbReference>
<sequence>MIRHQDLIERIRTRSGLSDPDEIQSVTSHVIETVARCLDDSERRRLAAALPEQERDLVQWDVAETDRCEPAHLVDEVARRTGRSAEQARYLTQVVLPEVAESDPTLDDSLRRRLPAELVSMSVSPTHEAQLQEAAAVPEQPRPLEPDELDRGLRDIPGWSGDTHRLTRTVSLPSHRVEPLFNAVERAQAELNHPAEIEQTDDGIRFTLRTRSLGAVTELDLRLARSINESVDRAGG</sequence>
<dbReference type="RefSeq" id="WP_182545135.1">
    <property type="nucleotide sequence ID" value="NZ_JACGWZ010000004.1"/>
</dbReference>
<comment type="similarity">
    <text evidence="2">Belongs to the pterin-4-alpha-carbinolamine dehydratase family.</text>
</comment>
<dbReference type="Proteomes" id="UP000569329">
    <property type="component" value="Unassembled WGS sequence"/>
</dbReference>
<reference evidence="6 7" key="1">
    <citation type="submission" date="2020-07" db="EMBL/GenBank/DDBJ databases">
        <title>Sequencing the genomes of 1000 actinobacteria strains.</title>
        <authorList>
            <person name="Klenk H.-P."/>
        </authorList>
    </citation>
    <scope>NUCLEOTIDE SEQUENCE [LARGE SCALE GENOMIC DNA]</scope>
    <source>
        <strain evidence="6 7">DSM 45975</strain>
    </source>
</reference>
<evidence type="ECO:0000313" key="7">
    <source>
        <dbReference type="Proteomes" id="UP000569329"/>
    </source>
</evidence>
<dbReference type="GO" id="GO:0008124">
    <property type="term" value="F:4-alpha-hydroxytetrahydrobiopterin dehydratase activity"/>
    <property type="evidence" value="ECO:0007669"/>
    <property type="project" value="UniProtKB-EC"/>
</dbReference>
<dbReference type="EC" id="4.2.1.96" evidence="3"/>
<dbReference type="InterPro" id="IPR038282">
    <property type="entry name" value="DUF2267_sf"/>
</dbReference>